<feature type="active site" evidence="11">
    <location>
        <position position="271"/>
    </location>
</feature>
<dbReference type="OrthoDB" id="8118055at2759"/>
<evidence type="ECO:0000313" key="16">
    <source>
        <dbReference type="EMBL" id="KAG5975326.1"/>
    </source>
</evidence>
<dbReference type="GO" id="GO:0004571">
    <property type="term" value="F:mannosyl-oligosaccharide 1,2-alpha-mannosidase activity"/>
    <property type="evidence" value="ECO:0007669"/>
    <property type="project" value="UniProtKB-EC"/>
</dbReference>
<feature type="chain" id="PRO_5040170792" description="alpha-1,2-Mannosidase" evidence="14">
    <location>
        <begin position="26"/>
        <end position="525"/>
    </location>
</feature>
<evidence type="ECO:0000313" key="17">
    <source>
        <dbReference type="Proteomes" id="UP000742024"/>
    </source>
</evidence>
<dbReference type="EMBL" id="SRPR01000143">
    <property type="protein sequence ID" value="KAG5958600.1"/>
    <property type="molecule type" value="Genomic_DNA"/>
</dbReference>
<dbReference type="Gene3D" id="1.50.10.10">
    <property type="match status" value="1"/>
</dbReference>
<dbReference type="EC" id="3.2.1.-" evidence="13"/>
<dbReference type="SUPFAM" id="SSF48225">
    <property type="entry name" value="Seven-hairpin glycosidases"/>
    <property type="match status" value="1"/>
</dbReference>
<evidence type="ECO:0000256" key="3">
    <source>
        <dbReference type="ARBA" id="ARBA00007658"/>
    </source>
</evidence>
<comment type="similarity">
    <text evidence="3 13">Belongs to the glycosyl hydrolase 47 family.</text>
</comment>
<evidence type="ECO:0000256" key="4">
    <source>
        <dbReference type="ARBA" id="ARBA00022729"/>
    </source>
</evidence>
<feature type="active site" evidence="11">
    <location>
        <position position="423"/>
    </location>
</feature>
<evidence type="ECO:0000256" key="6">
    <source>
        <dbReference type="ARBA" id="ARBA00023157"/>
    </source>
</evidence>
<comment type="caution">
    <text evidence="16">The sequence shown here is derived from an EMBL/GenBank/DDBJ whole genome shotgun (WGS) entry which is preliminary data.</text>
</comment>
<evidence type="ECO:0000256" key="1">
    <source>
        <dbReference type="ARBA" id="ARBA00001913"/>
    </source>
</evidence>
<evidence type="ECO:0000313" key="18">
    <source>
        <dbReference type="Proteomes" id="UP000784919"/>
    </source>
</evidence>
<evidence type="ECO:0000256" key="10">
    <source>
        <dbReference type="ARBA" id="ARBA00048605"/>
    </source>
</evidence>
<evidence type="ECO:0000256" key="12">
    <source>
        <dbReference type="PIRSR" id="PIRSR601382-2"/>
    </source>
</evidence>
<keyword evidence="7" id="KW-0325">Glycoprotein</keyword>
<dbReference type="PANTHER" id="PTHR11742:SF101">
    <property type="entry name" value="MANNOSYL-OLIGOSACCHARIDE ALPHA-1,2-MANNOSIDASE 1B"/>
    <property type="match status" value="1"/>
</dbReference>
<feature type="signal peptide" evidence="14">
    <location>
        <begin position="1"/>
        <end position="25"/>
    </location>
</feature>
<sequence>MLLSIPSSSLVLLQLACAGLGAAVALPSKRAVVPPVADHDKARQVKEAFAISWNGYYKHAFPHDTFHPVTNGYEDDRAAWGVTVVDALSTAIVMNSLDIVQPMLDHIAKIDFTTTAASNYGVSLFETNIRYLGGLLSGYDLLTGPYKKLGATTQQVDILLKQAQSLADSLSIAFDTPSGIPDGTVFLNPTRKHSNSAQNNIAEVGTLVLEWTRLSDLTGNETYAKLIEKAQNYLLHPTGSPEAWPGLVGTFVSTKNGSFLDSSGGWGGGDDSFYEYLIKMYVYDPEAYGEYKDRWVKAVDSTIDHLLSHPTSRKDLTFLSGYNGKKTHPSSGHLASFAGGNFILGGIVLNNDKYKQLGIQLTESYHETYLQEAAGIGPEGFRWVDAALPANDTNNRPPPADQAAFYKKAGFYTTSGYYILRPETMESLYYAYRLTGDKKYQDYAWRAFENVRRLTRHGDGFAELQDVTKADGGGFVDEMQSFWMAETLKYLYLIFAADGPVHVQGQGGKNEFVYNTECHPVRVRG</sequence>
<keyword evidence="5 13" id="KW-0378">Hydrolase</keyword>
<keyword evidence="17" id="KW-1185">Reference proteome</keyword>
<feature type="active site" description="Proton donor" evidence="11">
    <location>
        <position position="379"/>
    </location>
</feature>
<keyword evidence="12" id="KW-0479">Metal-binding</keyword>
<reference evidence="16 17" key="1">
    <citation type="journal article" date="2020" name="bioRxiv">
        <title>Whole genome comparisons of ergot fungi reveals the divergence and evolution of species within the genus Claviceps are the result of varying mechanisms driving genome evolution and host range expansion.</title>
        <authorList>
            <person name="Wyka S.A."/>
            <person name="Mondo S.J."/>
            <person name="Liu M."/>
            <person name="Dettman J."/>
            <person name="Nalam V."/>
            <person name="Broders K.D."/>
        </authorList>
    </citation>
    <scope>NUCLEOTIDE SEQUENCE</scope>
    <source>
        <strain evidence="16">CCC 1102</strain>
        <strain evidence="15 17">LM583</strain>
    </source>
</reference>
<dbReference type="InterPro" id="IPR012341">
    <property type="entry name" value="6hp_glycosidase-like_sf"/>
</dbReference>
<proteinExistence type="inferred from homology"/>
<dbReference type="FunFam" id="1.50.10.10:FF:000047">
    <property type="entry name" value="Mannosyl-oligosaccharide alpha-1,2-mannosidase"/>
    <property type="match status" value="1"/>
</dbReference>
<comment type="cofactor">
    <cofactor evidence="1 12">
        <name>Ca(2+)</name>
        <dbReference type="ChEBI" id="CHEBI:29108"/>
    </cofactor>
</comment>
<keyword evidence="12" id="KW-0106">Calcium</keyword>
<feature type="binding site" evidence="12">
    <location>
        <position position="516"/>
    </location>
    <ligand>
        <name>Ca(2+)</name>
        <dbReference type="ChEBI" id="CHEBI:29108"/>
    </ligand>
</feature>
<evidence type="ECO:0000256" key="14">
    <source>
        <dbReference type="SAM" id="SignalP"/>
    </source>
</evidence>
<evidence type="ECO:0000256" key="11">
    <source>
        <dbReference type="PIRSR" id="PIRSR601382-1"/>
    </source>
</evidence>
<evidence type="ECO:0000256" key="5">
    <source>
        <dbReference type="ARBA" id="ARBA00022801"/>
    </source>
</evidence>
<protein>
    <recommendedName>
        <fullName evidence="13">alpha-1,2-Mannosidase</fullName>
        <ecNumber evidence="13">3.2.1.-</ecNumber>
    </recommendedName>
</protein>
<dbReference type="PRINTS" id="PR00747">
    <property type="entry name" value="GLYHDRLASE47"/>
</dbReference>
<dbReference type="GO" id="GO:0036503">
    <property type="term" value="P:ERAD pathway"/>
    <property type="evidence" value="ECO:0007669"/>
    <property type="project" value="UniProtKB-ARBA"/>
</dbReference>
<dbReference type="Proteomes" id="UP000742024">
    <property type="component" value="Unassembled WGS sequence"/>
</dbReference>
<evidence type="ECO:0000256" key="13">
    <source>
        <dbReference type="RuleBase" id="RU361193"/>
    </source>
</evidence>
<gene>
    <name evidence="16" type="ORF">E4U56_003858</name>
    <name evidence="15" type="ORF">E4U57_001238</name>
</gene>
<dbReference type="InterPro" id="IPR001382">
    <property type="entry name" value="Glyco_hydro_47"/>
</dbReference>
<evidence type="ECO:0000256" key="7">
    <source>
        <dbReference type="ARBA" id="ARBA00023180"/>
    </source>
</evidence>
<comment type="catalytic activity">
    <reaction evidence="9">
        <text>N(4)-(alpha-D-Man-(1-&gt;2)-alpha-D-Man-(1-&gt;2)-alpha-D-Man-(1-&gt;3)-[alpha-D-Man-(1-&gt;3)-[alpha-D-Man-(1-&gt;2)-alpha-D-Man-(1-&gt;6)]-alpha-D-Man-(1-&gt;6)]-beta-D-Man-(1-&gt;4)-beta-D-GlcNAc-(1-&gt;4)-beta-D-GlcNAc)-L-asparaginyl-[protein] (N-glucan mannose isomer 8A1,2,3B1,3) + 3 H2O = N(4)-(alpha-D-Man-(1-&gt;3)-[alpha-D-Man-(1-&gt;3)-[alpha-D-Man-(1-&gt;6)]-alpha-D-Man-(1-&gt;6)]-beta-D-Man-(1-&gt;4)-beta-D-GlcNAc-(1-&gt;4)-beta-D-GlcNAc)-L-asparaginyl-[protein] (N-glucan mannose isomer 5A1,2) + 3 beta-D-mannose</text>
        <dbReference type="Rhea" id="RHEA:56028"/>
        <dbReference type="Rhea" id="RHEA-COMP:14358"/>
        <dbReference type="Rhea" id="RHEA-COMP:14367"/>
        <dbReference type="ChEBI" id="CHEBI:15377"/>
        <dbReference type="ChEBI" id="CHEBI:28563"/>
        <dbReference type="ChEBI" id="CHEBI:59087"/>
        <dbReference type="ChEBI" id="CHEBI:60628"/>
        <dbReference type="EC" id="3.2.1.113"/>
    </reaction>
</comment>
<comment type="catalytic activity">
    <reaction evidence="10">
        <text>N(4)-(alpha-D-Man-(1-&gt;2)-alpha-D-Man-(1-&gt;2)-alpha-D-Man-(1-&gt;3)-[alpha-D-Man-(1-&gt;2)-alpha-D-Man-(1-&gt;3)-[alpha-D-Man-(1-&gt;2)-alpha-D-Man-(1-&gt;6)]-alpha-D-Man-(1-&gt;6)]-beta-D-Man-(1-&gt;4)-beta-D-GlcNAc-(1-&gt;4)-beta-D-GlcNAc)-L-asparaginyl-[protein] (N-glucan mannose isomer 9A1,2,3B1,2,3) + 4 H2O = N(4)-(alpha-D-Man-(1-&gt;3)-[alpha-D-Man-(1-&gt;3)-[alpha-D-Man-(1-&gt;6)]-alpha-D-Man-(1-&gt;6)]-beta-D-Man-(1-&gt;4)-beta-D-GlcNAc-(1-&gt;4)-beta-D-GlcNAc)-L-asparaginyl-[protein] (N-glucan mannose isomer 5A1,2) + 4 beta-D-mannose</text>
        <dbReference type="Rhea" id="RHEA:56008"/>
        <dbReference type="Rhea" id="RHEA-COMP:14356"/>
        <dbReference type="Rhea" id="RHEA-COMP:14367"/>
        <dbReference type="ChEBI" id="CHEBI:15377"/>
        <dbReference type="ChEBI" id="CHEBI:28563"/>
        <dbReference type="ChEBI" id="CHEBI:59087"/>
        <dbReference type="ChEBI" id="CHEBI:139493"/>
        <dbReference type="EC" id="3.2.1.113"/>
    </reaction>
</comment>
<keyword evidence="6" id="KW-1015">Disulfide bond</keyword>
<dbReference type="GO" id="GO:0016020">
    <property type="term" value="C:membrane"/>
    <property type="evidence" value="ECO:0007669"/>
    <property type="project" value="InterPro"/>
</dbReference>
<keyword evidence="4 14" id="KW-0732">Signal</keyword>
<dbReference type="GO" id="GO:0005509">
    <property type="term" value="F:calcium ion binding"/>
    <property type="evidence" value="ECO:0007669"/>
    <property type="project" value="InterPro"/>
</dbReference>
<evidence type="ECO:0000256" key="8">
    <source>
        <dbReference type="ARBA" id="ARBA00023295"/>
    </source>
</evidence>
<feature type="active site" description="Proton donor" evidence="11">
    <location>
        <position position="126"/>
    </location>
</feature>
<dbReference type="InterPro" id="IPR050749">
    <property type="entry name" value="Glycosyl_Hydrolase_47"/>
</dbReference>
<evidence type="ECO:0000313" key="15">
    <source>
        <dbReference type="EMBL" id="KAG5958600.1"/>
    </source>
</evidence>
<comment type="pathway">
    <text evidence="2">Protein modification; protein glycosylation.</text>
</comment>
<name>A0A9P7MXA1_9HYPO</name>
<evidence type="ECO:0000256" key="9">
    <source>
        <dbReference type="ARBA" id="ARBA00047669"/>
    </source>
</evidence>
<organism evidence="16 18">
    <name type="scientific">Claviceps arundinis</name>
    <dbReference type="NCBI Taxonomy" id="1623583"/>
    <lineage>
        <taxon>Eukaryota</taxon>
        <taxon>Fungi</taxon>
        <taxon>Dikarya</taxon>
        <taxon>Ascomycota</taxon>
        <taxon>Pezizomycotina</taxon>
        <taxon>Sordariomycetes</taxon>
        <taxon>Hypocreomycetidae</taxon>
        <taxon>Hypocreales</taxon>
        <taxon>Clavicipitaceae</taxon>
        <taxon>Claviceps</taxon>
    </lineage>
</organism>
<dbReference type="PANTHER" id="PTHR11742">
    <property type="entry name" value="MANNOSYL-OLIGOSACCHARIDE ALPHA-1,2-MANNOSIDASE-RELATED"/>
    <property type="match status" value="1"/>
</dbReference>
<dbReference type="Pfam" id="PF01532">
    <property type="entry name" value="Glyco_hydro_47"/>
    <property type="match status" value="1"/>
</dbReference>
<dbReference type="Proteomes" id="UP000784919">
    <property type="component" value="Unassembled WGS sequence"/>
</dbReference>
<dbReference type="GO" id="GO:0005975">
    <property type="term" value="P:carbohydrate metabolic process"/>
    <property type="evidence" value="ECO:0007669"/>
    <property type="project" value="InterPro"/>
</dbReference>
<keyword evidence="8 13" id="KW-0326">Glycosidase</keyword>
<evidence type="ECO:0000256" key="2">
    <source>
        <dbReference type="ARBA" id="ARBA00004922"/>
    </source>
</evidence>
<dbReference type="GO" id="GO:0005783">
    <property type="term" value="C:endoplasmic reticulum"/>
    <property type="evidence" value="ECO:0007669"/>
    <property type="project" value="TreeGrafter"/>
</dbReference>
<dbReference type="AlphaFoldDB" id="A0A9P7MXA1"/>
<dbReference type="EMBL" id="SRPS01000025">
    <property type="protein sequence ID" value="KAG5975326.1"/>
    <property type="molecule type" value="Genomic_DNA"/>
</dbReference>
<dbReference type="InterPro" id="IPR036026">
    <property type="entry name" value="Seven-hairpin_glycosidases"/>
</dbReference>
<accession>A0A9P7MXA1</accession>